<protein>
    <recommendedName>
        <fullName evidence="2">Helix-turn-helix domain-containing protein</fullName>
    </recommendedName>
</protein>
<dbReference type="NCBIfam" id="TIGR01764">
    <property type="entry name" value="excise"/>
    <property type="match status" value="1"/>
</dbReference>
<feature type="domain" description="Helix-turn-helix" evidence="2">
    <location>
        <begin position="6"/>
        <end position="52"/>
    </location>
</feature>
<evidence type="ECO:0000313" key="3">
    <source>
        <dbReference type="EMBL" id="KKM70913.1"/>
    </source>
</evidence>
<accession>A0A0F9JMQ0</accession>
<dbReference type="Gene3D" id="1.10.1660.10">
    <property type="match status" value="1"/>
</dbReference>
<gene>
    <name evidence="3" type="ORF">LCGC14_1436000</name>
</gene>
<feature type="region of interest" description="Disordered" evidence="1">
    <location>
        <begin position="60"/>
        <end position="79"/>
    </location>
</feature>
<dbReference type="InterPro" id="IPR009061">
    <property type="entry name" value="DNA-bd_dom_put_sf"/>
</dbReference>
<sequence>MAEKQFLSILEAAKFLSCSTQTIRRLIKKGALPAGRIANNHIRIAVEDLLDVLVPVIPGDTRKLPMHQKPNKDKKGPTK</sequence>
<dbReference type="Pfam" id="PF12728">
    <property type="entry name" value="HTH_17"/>
    <property type="match status" value="1"/>
</dbReference>
<dbReference type="AlphaFoldDB" id="A0A0F9JMQ0"/>
<dbReference type="InterPro" id="IPR041657">
    <property type="entry name" value="HTH_17"/>
</dbReference>
<dbReference type="GO" id="GO:0003677">
    <property type="term" value="F:DNA binding"/>
    <property type="evidence" value="ECO:0007669"/>
    <property type="project" value="InterPro"/>
</dbReference>
<dbReference type="SUPFAM" id="SSF46955">
    <property type="entry name" value="Putative DNA-binding domain"/>
    <property type="match status" value="1"/>
</dbReference>
<organism evidence="3">
    <name type="scientific">marine sediment metagenome</name>
    <dbReference type="NCBI Taxonomy" id="412755"/>
    <lineage>
        <taxon>unclassified sequences</taxon>
        <taxon>metagenomes</taxon>
        <taxon>ecological metagenomes</taxon>
    </lineage>
</organism>
<comment type="caution">
    <text evidence="3">The sequence shown here is derived from an EMBL/GenBank/DDBJ whole genome shotgun (WGS) entry which is preliminary data.</text>
</comment>
<dbReference type="EMBL" id="LAZR01009729">
    <property type="protein sequence ID" value="KKM70913.1"/>
    <property type="molecule type" value="Genomic_DNA"/>
</dbReference>
<proteinExistence type="predicted"/>
<evidence type="ECO:0000256" key="1">
    <source>
        <dbReference type="SAM" id="MobiDB-lite"/>
    </source>
</evidence>
<dbReference type="InterPro" id="IPR010093">
    <property type="entry name" value="SinI_DNA-bd"/>
</dbReference>
<feature type="compositionally biased region" description="Basic and acidic residues" evidence="1">
    <location>
        <begin position="70"/>
        <end position="79"/>
    </location>
</feature>
<evidence type="ECO:0000259" key="2">
    <source>
        <dbReference type="Pfam" id="PF12728"/>
    </source>
</evidence>
<name>A0A0F9JMQ0_9ZZZZ</name>
<reference evidence="3" key="1">
    <citation type="journal article" date="2015" name="Nature">
        <title>Complex archaea that bridge the gap between prokaryotes and eukaryotes.</title>
        <authorList>
            <person name="Spang A."/>
            <person name="Saw J.H."/>
            <person name="Jorgensen S.L."/>
            <person name="Zaremba-Niedzwiedzka K."/>
            <person name="Martijn J."/>
            <person name="Lind A.E."/>
            <person name="van Eijk R."/>
            <person name="Schleper C."/>
            <person name="Guy L."/>
            <person name="Ettema T.J."/>
        </authorList>
    </citation>
    <scope>NUCLEOTIDE SEQUENCE</scope>
</reference>